<dbReference type="InterPro" id="IPR029204">
    <property type="entry name" value="CNRIP1"/>
</dbReference>
<protein>
    <submittedName>
        <fullName evidence="2">Uncharacterized protein</fullName>
    </submittedName>
</protein>
<name>A0AAX4PDK5_9CHLO</name>
<accession>A0AAX4PDK5</accession>
<dbReference type="AlphaFoldDB" id="A0AAX4PDK5"/>
<evidence type="ECO:0000256" key="1">
    <source>
        <dbReference type="SAM" id="MobiDB-lite"/>
    </source>
</evidence>
<keyword evidence="3" id="KW-1185">Reference proteome</keyword>
<dbReference type="EMBL" id="CP151509">
    <property type="protein sequence ID" value="WZN64082.1"/>
    <property type="molecule type" value="Genomic_DNA"/>
</dbReference>
<gene>
    <name evidence="2" type="ORF">HKI87_09g56360</name>
</gene>
<proteinExistence type="predicted"/>
<sequence length="216" mass="23923">MPAQASPRRGERRSTFAKTQKRKTRTRSDRSSAFLSEKTSHKAEVVLRIKEAGGASSESAAAFYKHEGTRFTGTSGEHANATVKLVEGRTYDFSLALPSGLEIKELNEQGDREVQVLAGEDAEEAESVPLRTDDRSKAQRLCWTNTFGACANGGRQLLRLSMVTAQKMKLVVPISVKTYKESDRKGPKSGKPLMYANYKFEPNMSMGYDLKQATFC</sequence>
<dbReference type="Proteomes" id="UP001472866">
    <property type="component" value="Chromosome 09"/>
</dbReference>
<organism evidence="2 3">
    <name type="scientific">Chloropicon roscoffensis</name>
    <dbReference type="NCBI Taxonomy" id="1461544"/>
    <lineage>
        <taxon>Eukaryota</taxon>
        <taxon>Viridiplantae</taxon>
        <taxon>Chlorophyta</taxon>
        <taxon>Chloropicophyceae</taxon>
        <taxon>Chloropicales</taxon>
        <taxon>Chloropicaceae</taxon>
        <taxon>Chloropicon</taxon>
    </lineage>
</organism>
<reference evidence="2 3" key="1">
    <citation type="submission" date="2024-03" db="EMBL/GenBank/DDBJ databases">
        <title>Complete genome sequence of the green alga Chloropicon roscoffensis RCC1871.</title>
        <authorList>
            <person name="Lemieux C."/>
            <person name="Pombert J.-F."/>
            <person name="Otis C."/>
            <person name="Turmel M."/>
        </authorList>
    </citation>
    <scope>NUCLEOTIDE SEQUENCE [LARGE SCALE GENOMIC DNA]</scope>
    <source>
        <strain evidence="2 3">RCC1871</strain>
    </source>
</reference>
<feature type="region of interest" description="Disordered" evidence="1">
    <location>
        <begin position="1"/>
        <end position="40"/>
    </location>
</feature>
<evidence type="ECO:0000313" key="3">
    <source>
        <dbReference type="Proteomes" id="UP001472866"/>
    </source>
</evidence>
<dbReference type="Pfam" id="PF15043">
    <property type="entry name" value="CNRIP1"/>
    <property type="match status" value="1"/>
</dbReference>
<evidence type="ECO:0000313" key="2">
    <source>
        <dbReference type="EMBL" id="WZN64082.1"/>
    </source>
</evidence>